<dbReference type="PANTHER" id="PTHR10314">
    <property type="entry name" value="CYSTATHIONINE BETA-SYNTHASE"/>
    <property type="match status" value="1"/>
</dbReference>
<comment type="pathway">
    <text evidence="3">Siderophore biosynthesis.</text>
</comment>
<organism evidence="11 12">
    <name type="scientific">Staphylococcus ratti</name>
    <dbReference type="NCBI Taxonomy" id="2892440"/>
    <lineage>
        <taxon>Bacteria</taxon>
        <taxon>Bacillati</taxon>
        <taxon>Bacillota</taxon>
        <taxon>Bacilli</taxon>
        <taxon>Bacillales</taxon>
        <taxon>Staphylococcaceae</taxon>
        <taxon>Staphylococcus</taxon>
    </lineage>
</organism>
<dbReference type="InterPro" id="IPR023927">
    <property type="entry name" value="SbnA"/>
</dbReference>
<keyword evidence="9" id="KW-0663">Pyridoxal phosphate</keyword>
<keyword evidence="12" id="KW-1185">Reference proteome</keyword>
<dbReference type="InterPro" id="IPR036052">
    <property type="entry name" value="TrpB-like_PALP_sf"/>
</dbReference>
<dbReference type="Gene3D" id="3.40.50.1100">
    <property type="match status" value="2"/>
</dbReference>
<evidence type="ECO:0000256" key="5">
    <source>
        <dbReference type="ARBA" id="ARBA00011738"/>
    </source>
</evidence>
<accession>A0ABY3PCT6</accession>
<evidence type="ECO:0000256" key="7">
    <source>
        <dbReference type="ARBA" id="ARBA00016985"/>
    </source>
</evidence>
<name>A0ABY3PCT6_9STAP</name>
<dbReference type="SUPFAM" id="SSF53686">
    <property type="entry name" value="Tryptophan synthase beta subunit-like PLP-dependent enzymes"/>
    <property type="match status" value="1"/>
</dbReference>
<dbReference type="InterPro" id="IPR001216">
    <property type="entry name" value="P-phosphate_BS"/>
</dbReference>
<keyword evidence="8" id="KW-0808">Transferase</keyword>
<proteinExistence type="inferred from homology"/>
<evidence type="ECO:0000313" key="12">
    <source>
        <dbReference type="Proteomes" id="UP001197626"/>
    </source>
</evidence>
<dbReference type="InterPro" id="IPR001926">
    <property type="entry name" value="TrpB-like_PALP"/>
</dbReference>
<dbReference type="Pfam" id="PF00291">
    <property type="entry name" value="PALP"/>
    <property type="match status" value="1"/>
</dbReference>
<sequence>MIQKERKCHDSILSCVGNTPMVQLSSLFPNHKVYAKLEYMNPGGSMKDRPAKYIIERGLEQGDITPETHLIESTSGNLGIALAMIAKIKGLKLTCVVDPKISETNLKIIKSYGANVDMVQQADENGGYLMTRIERVHQLLKETDNAYWINQYANELNWQAHYHGAGTEIVETIEGAIDYFVAPVSTTGSIMGMSRKIKEHHPNAKIIAVDAKGSVIFGDAPTNRELPGIGASRVPEILNPSEIDDVIHIDDYRSALGCHELVAKEGIFAGGSTGSIVAAIQQLVETVGHDKTIVTILPDRGDRYLELVYSDEWLQQLQNKNETDTVLNSI</sequence>
<evidence type="ECO:0000256" key="8">
    <source>
        <dbReference type="ARBA" id="ARBA00022679"/>
    </source>
</evidence>
<evidence type="ECO:0000256" key="9">
    <source>
        <dbReference type="ARBA" id="ARBA00022898"/>
    </source>
</evidence>
<dbReference type="InterPro" id="IPR050214">
    <property type="entry name" value="Cys_Synth/Cystath_Beta-Synth"/>
</dbReference>
<feature type="domain" description="Tryptophan synthase beta chain-like PALP" evidence="10">
    <location>
        <begin position="14"/>
        <end position="299"/>
    </location>
</feature>
<evidence type="ECO:0000256" key="6">
    <source>
        <dbReference type="ARBA" id="ARBA00012331"/>
    </source>
</evidence>
<dbReference type="Proteomes" id="UP001197626">
    <property type="component" value="Chromosome"/>
</dbReference>
<evidence type="ECO:0000256" key="2">
    <source>
        <dbReference type="ARBA" id="ARBA00004056"/>
    </source>
</evidence>
<evidence type="ECO:0000259" key="10">
    <source>
        <dbReference type="Pfam" id="PF00291"/>
    </source>
</evidence>
<dbReference type="CDD" id="cd01561">
    <property type="entry name" value="CBS_like"/>
    <property type="match status" value="1"/>
</dbReference>
<comment type="cofactor">
    <cofactor evidence="1">
        <name>pyridoxal 5'-phosphate</name>
        <dbReference type="ChEBI" id="CHEBI:597326"/>
    </cofactor>
</comment>
<reference evidence="11 12" key="1">
    <citation type="journal article" date="2022" name="Pathogens">
        <title>Staphylococcus ratti sp. nov. Isolated from a Lab Rat.</title>
        <authorList>
            <person name="Kovarovic V."/>
            <person name="Sedlacek I."/>
            <person name="Petras P."/>
            <person name="Kralova S."/>
            <person name="Maslanova I."/>
            <person name="Svec P."/>
            <person name="Neumann-Schaal M."/>
            <person name="Botka T."/>
            <person name="Gelbicova T."/>
            <person name="Stankova E."/>
            <person name="Doskar J."/>
            <person name="Pantucek R."/>
        </authorList>
    </citation>
    <scope>NUCLEOTIDE SEQUENCE [LARGE SCALE GENOMIC DNA]</scope>
    <source>
        <strain evidence="11 12">CCM 9025</strain>
    </source>
</reference>
<comment type="function">
    <text evidence="2">Catalyzes the synthesis of N-((2S)-2-amino-2-carboxyethyl)-L-glutamate (ACEGA) from O-phospho-L-serine and L-glutamate. Involved in the biosynthesis of L-2,3-diaminopropionic acid (L-Dap), a precursor of staphyloferrin B and antibiotics.</text>
</comment>
<evidence type="ECO:0000256" key="4">
    <source>
        <dbReference type="ARBA" id="ARBA00008519"/>
    </source>
</evidence>
<dbReference type="RefSeq" id="WP_229292642.1">
    <property type="nucleotide sequence ID" value="NZ_CP086654.1"/>
</dbReference>
<comment type="similarity">
    <text evidence="4">Belongs to the cysteine synthase/cystathionine beta-synthase family. SbnA subfamily.</text>
</comment>
<dbReference type="PROSITE" id="PS00901">
    <property type="entry name" value="CYS_SYNTHASE"/>
    <property type="match status" value="1"/>
</dbReference>
<evidence type="ECO:0000256" key="1">
    <source>
        <dbReference type="ARBA" id="ARBA00001933"/>
    </source>
</evidence>
<dbReference type="NCBIfam" id="TIGR03945">
    <property type="entry name" value="PLP_SbnA_fam"/>
    <property type="match status" value="1"/>
</dbReference>
<dbReference type="EMBL" id="CP086654">
    <property type="protein sequence ID" value="UEX90145.1"/>
    <property type="molecule type" value="Genomic_DNA"/>
</dbReference>
<dbReference type="EC" id="2.5.1.140" evidence="6"/>
<gene>
    <name evidence="11" type="primary">sbnA</name>
    <name evidence="11" type="ORF">LN051_00230</name>
</gene>
<evidence type="ECO:0000256" key="3">
    <source>
        <dbReference type="ARBA" id="ARBA00004924"/>
    </source>
</evidence>
<protein>
    <recommendedName>
        <fullName evidence="7">N-(2-amino-2-carboxyethyl)-L-glutamate synthase</fullName>
        <ecNumber evidence="6">2.5.1.140</ecNumber>
    </recommendedName>
</protein>
<comment type="subunit">
    <text evidence="5">Homodimer.</text>
</comment>
<evidence type="ECO:0000313" key="11">
    <source>
        <dbReference type="EMBL" id="UEX90145.1"/>
    </source>
</evidence>